<feature type="transmembrane region" description="Helical" evidence="2">
    <location>
        <begin position="211"/>
        <end position="231"/>
    </location>
</feature>
<evidence type="ECO:0000313" key="3">
    <source>
        <dbReference type="EMBL" id="MBU3827292.1"/>
    </source>
</evidence>
<name>A0A9E2KQP1_9GAMM</name>
<feature type="transmembrane region" description="Helical" evidence="2">
    <location>
        <begin position="326"/>
        <end position="346"/>
    </location>
</feature>
<feature type="transmembrane region" description="Helical" evidence="2">
    <location>
        <begin position="278"/>
        <end position="306"/>
    </location>
</feature>
<gene>
    <name evidence="3" type="ORF">IAA31_07365</name>
</gene>
<accession>A0A9E2KQP1</accession>
<dbReference type="Proteomes" id="UP000824150">
    <property type="component" value="Unassembled WGS sequence"/>
</dbReference>
<feature type="transmembrane region" description="Helical" evidence="2">
    <location>
        <begin position="238"/>
        <end position="258"/>
    </location>
</feature>
<sequence>MSFDKIKSMFNGDHATDTSTQPNRSPTPPLDKKAIFKDVALNDFTPNINLGPNEVAEKQIEAAQYQPFTVNYQSQSPNYDELAKEQQARVNAAEIASINDKETVAFKLSLLLFFRQLVAAFFSHTTLNIFLPQLSLRFGPCYPSSMALPYLISGAIAGALAAFICYFTVTWQLTGGFCLFFYILLSGLTAFRGLAELSGLVTRRRADSMTYGAALFLPSVLFIFILNAIFLRNEPFEGGIFFALATMLSAAFASSLSFDIKQDPVDSFGTMSLKGVLCLALIVCIFTMLIFKLTVACSILGLALLLRLIIGYYFNRHNVLASRQHICVAQLIIMLALMFDLLLLSLNHNILNNDLYTLLSAQHLIALN</sequence>
<proteinExistence type="predicted"/>
<evidence type="ECO:0000256" key="1">
    <source>
        <dbReference type="SAM" id="MobiDB-lite"/>
    </source>
</evidence>
<dbReference type="EMBL" id="JAHLFG010000080">
    <property type="protein sequence ID" value="MBU3827292.1"/>
    <property type="molecule type" value="Genomic_DNA"/>
</dbReference>
<feature type="region of interest" description="Disordered" evidence="1">
    <location>
        <begin position="1"/>
        <end position="31"/>
    </location>
</feature>
<feature type="transmembrane region" description="Helical" evidence="2">
    <location>
        <begin position="147"/>
        <end position="166"/>
    </location>
</feature>
<keyword evidence="2" id="KW-1133">Transmembrane helix</keyword>
<protein>
    <submittedName>
        <fullName evidence="3">Uncharacterized protein</fullName>
    </submittedName>
</protein>
<keyword evidence="2" id="KW-0812">Transmembrane</keyword>
<feature type="transmembrane region" description="Helical" evidence="2">
    <location>
        <begin position="108"/>
        <end position="127"/>
    </location>
</feature>
<keyword evidence="2" id="KW-0472">Membrane</keyword>
<dbReference type="AlphaFoldDB" id="A0A9E2KQP1"/>
<comment type="caution">
    <text evidence="3">The sequence shown here is derived from an EMBL/GenBank/DDBJ whole genome shotgun (WGS) entry which is preliminary data.</text>
</comment>
<organism evidence="3 4">
    <name type="scientific">Candidatus Anaerobiospirillum merdipullorum</name>
    <dbReference type="NCBI Taxonomy" id="2838450"/>
    <lineage>
        <taxon>Bacteria</taxon>
        <taxon>Pseudomonadati</taxon>
        <taxon>Pseudomonadota</taxon>
        <taxon>Gammaproteobacteria</taxon>
        <taxon>Aeromonadales</taxon>
        <taxon>Succinivibrionaceae</taxon>
        <taxon>Anaerobiospirillum</taxon>
    </lineage>
</organism>
<reference evidence="3" key="1">
    <citation type="journal article" date="2021" name="PeerJ">
        <title>Extensive microbial diversity within the chicken gut microbiome revealed by metagenomics and culture.</title>
        <authorList>
            <person name="Gilroy R."/>
            <person name="Ravi A."/>
            <person name="Getino M."/>
            <person name="Pursley I."/>
            <person name="Horton D.L."/>
            <person name="Alikhan N.F."/>
            <person name="Baker D."/>
            <person name="Gharbi K."/>
            <person name="Hall N."/>
            <person name="Watson M."/>
            <person name="Adriaenssens E.M."/>
            <person name="Foster-Nyarko E."/>
            <person name="Jarju S."/>
            <person name="Secka A."/>
            <person name="Antonio M."/>
            <person name="Oren A."/>
            <person name="Chaudhuri R.R."/>
            <person name="La Ragione R."/>
            <person name="Hildebrand F."/>
            <person name="Pallen M.J."/>
        </authorList>
    </citation>
    <scope>NUCLEOTIDE SEQUENCE</scope>
    <source>
        <strain evidence="3">687</strain>
    </source>
</reference>
<feature type="transmembrane region" description="Helical" evidence="2">
    <location>
        <begin position="173"/>
        <end position="191"/>
    </location>
</feature>
<reference evidence="3" key="2">
    <citation type="submission" date="2021-04" db="EMBL/GenBank/DDBJ databases">
        <authorList>
            <person name="Gilroy R."/>
        </authorList>
    </citation>
    <scope>NUCLEOTIDE SEQUENCE</scope>
    <source>
        <strain evidence="3">687</strain>
    </source>
</reference>
<evidence type="ECO:0000313" key="4">
    <source>
        <dbReference type="Proteomes" id="UP000824150"/>
    </source>
</evidence>
<evidence type="ECO:0000256" key="2">
    <source>
        <dbReference type="SAM" id="Phobius"/>
    </source>
</evidence>